<protein>
    <submittedName>
        <fullName evidence="8">RNA polymerase sigma factor</fullName>
    </submittedName>
</protein>
<dbReference type="SUPFAM" id="SSF88946">
    <property type="entry name" value="Sigma2 domain of RNA polymerase sigma factors"/>
    <property type="match status" value="1"/>
</dbReference>
<name>A0A1B4V4B1_9GAMM</name>
<keyword evidence="4" id="KW-0804">Transcription</keyword>
<dbReference type="NCBIfam" id="NF008888">
    <property type="entry name" value="PRK11922.1"/>
    <property type="match status" value="1"/>
</dbReference>
<feature type="region of interest" description="Disordered" evidence="5">
    <location>
        <begin position="113"/>
        <end position="142"/>
    </location>
</feature>
<dbReference type="InterPro" id="IPR007627">
    <property type="entry name" value="RNA_pol_sigma70_r2"/>
</dbReference>
<keyword evidence="9" id="KW-1185">Reference proteome</keyword>
<comment type="similarity">
    <text evidence="1">Belongs to the sigma-70 factor family. ECF subfamily.</text>
</comment>
<sequence>MRASIDMVLAPDDTAAGIGRTSDEPDEALVARVRAGDVRAYALVVRRYNRRLFRIARSILRDDDAAQDAMQEAYIRAYLHLDTFRAPGNFAAWLARITVNEALMRKRKDQRYTPLDAAGTDDERASGGSLAPASESPEASAGAGELRRLVEAAVDRLPEGFRTVFVLRAIEQLSVEETAACLGVPETTVKTRFHRARLLMQQALHAHVEAAGREAFDFAGPRCDRMVAVVLARLANLPGRR</sequence>
<dbReference type="InterPro" id="IPR013249">
    <property type="entry name" value="RNA_pol_sigma70_r4_t2"/>
</dbReference>
<dbReference type="PANTHER" id="PTHR43133:SF51">
    <property type="entry name" value="RNA POLYMERASE SIGMA FACTOR"/>
    <property type="match status" value="1"/>
</dbReference>
<feature type="compositionally biased region" description="Low complexity" evidence="5">
    <location>
        <begin position="128"/>
        <end position="142"/>
    </location>
</feature>
<gene>
    <name evidence="8" type="ORF">SVA_1795</name>
</gene>
<evidence type="ECO:0000256" key="5">
    <source>
        <dbReference type="SAM" id="MobiDB-lite"/>
    </source>
</evidence>
<dbReference type="AlphaFoldDB" id="A0A1B4V4B1"/>
<evidence type="ECO:0000313" key="9">
    <source>
        <dbReference type="Proteomes" id="UP000218899"/>
    </source>
</evidence>
<evidence type="ECO:0000313" key="8">
    <source>
        <dbReference type="EMBL" id="BAU48349.1"/>
    </source>
</evidence>
<organism evidence="8 9">
    <name type="scientific">Sulfurifustis variabilis</name>
    <dbReference type="NCBI Taxonomy" id="1675686"/>
    <lineage>
        <taxon>Bacteria</taxon>
        <taxon>Pseudomonadati</taxon>
        <taxon>Pseudomonadota</taxon>
        <taxon>Gammaproteobacteria</taxon>
        <taxon>Acidiferrobacterales</taxon>
        <taxon>Acidiferrobacteraceae</taxon>
        <taxon>Sulfurifustis</taxon>
    </lineage>
</organism>
<dbReference type="PANTHER" id="PTHR43133">
    <property type="entry name" value="RNA POLYMERASE ECF-TYPE SIGMA FACTO"/>
    <property type="match status" value="1"/>
</dbReference>
<dbReference type="Proteomes" id="UP000218899">
    <property type="component" value="Chromosome"/>
</dbReference>
<evidence type="ECO:0000259" key="6">
    <source>
        <dbReference type="Pfam" id="PF04542"/>
    </source>
</evidence>
<dbReference type="Gene3D" id="1.10.1740.10">
    <property type="match status" value="1"/>
</dbReference>
<dbReference type="InterPro" id="IPR036388">
    <property type="entry name" value="WH-like_DNA-bd_sf"/>
</dbReference>
<dbReference type="SUPFAM" id="SSF88659">
    <property type="entry name" value="Sigma3 and sigma4 domains of RNA polymerase sigma factors"/>
    <property type="match status" value="1"/>
</dbReference>
<dbReference type="GO" id="GO:0003677">
    <property type="term" value="F:DNA binding"/>
    <property type="evidence" value="ECO:0007669"/>
    <property type="project" value="InterPro"/>
</dbReference>
<evidence type="ECO:0000256" key="3">
    <source>
        <dbReference type="ARBA" id="ARBA00023082"/>
    </source>
</evidence>
<accession>A0A1B4V4B1</accession>
<dbReference type="Pfam" id="PF08281">
    <property type="entry name" value="Sigma70_r4_2"/>
    <property type="match status" value="1"/>
</dbReference>
<dbReference type="EMBL" id="AP014936">
    <property type="protein sequence ID" value="BAU48349.1"/>
    <property type="molecule type" value="Genomic_DNA"/>
</dbReference>
<evidence type="ECO:0000259" key="7">
    <source>
        <dbReference type="Pfam" id="PF08281"/>
    </source>
</evidence>
<keyword evidence="3" id="KW-0731">Sigma factor</keyword>
<dbReference type="Pfam" id="PF04542">
    <property type="entry name" value="Sigma70_r2"/>
    <property type="match status" value="1"/>
</dbReference>
<dbReference type="InterPro" id="IPR014284">
    <property type="entry name" value="RNA_pol_sigma-70_dom"/>
</dbReference>
<evidence type="ECO:0000256" key="4">
    <source>
        <dbReference type="ARBA" id="ARBA00023163"/>
    </source>
</evidence>
<dbReference type="InterPro" id="IPR039425">
    <property type="entry name" value="RNA_pol_sigma-70-like"/>
</dbReference>
<dbReference type="Gene3D" id="1.10.10.10">
    <property type="entry name" value="Winged helix-like DNA-binding domain superfamily/Winged helix DNA-binding domain"/>
    <property type="match status" value="1"/>
</dbReference>
<evidence type="ECO:0000256" key="2">
    <source>
        <dbReference type="ARBA" id="ARBA00023015"/>
    </source>
</evidence>
<dbReference type="NCBIfam" id="TIGR02937">
    <property type="entry name" value="sigma70-ECF"/>
    <property type="match status" value="1"/>
</dbReference>
<proteinExistence type="inferred from homology"/>
<dbReference type="GO" id="GO:0006352">
    <property type="term" value="P:DNA-templated transcription initiation"/>
    <property type="evidence" value="ECO:0007669"/>
    <property type="project" value="InterPro"/>
</dbReference>
<dbReference type="GO" id="GO:0016987">
    <property type="term" value="F:sigma factor activity"/>
    <property type="evidence" value="ECO:0007669"/>
    <property type="project" value="UniProtKB-KW"/>
</dbReference>
<dbReference type="InterPro" id="IPR013324">
    <property type="entry name" value="RNA_pol_sigma_r3/r4-like"/>
</dbReference>
<dbReference type="CDD" id="cd06171">
    <property type="entry name" value="Sigma70_r4"/>
    <property type="match status" value="1"/>
</dbReference>
<keyword evidence="2" id="KW-0805">Transcription regulation</keyword>
<feature type="domain" description="RNA polymerase sigma-70 region 2" evidence="6">
    <location>
        <begin position="45"/>
        <end position="111"/>
    </location>
</feature>
<dbReference type="InterPro" id="IPR013325">
    <property type="entry name" value="RNA_pol_sigma_r2"/>
</dbReference>
<dbReference type="KEGG" id="sva:SVA_1795"/>
<evidence type="ECO:0000256" key="1">
    <source>
        <dbReference type="ARBA" id="ARBA00010641"/>
    </source>
</evidence>
<reference evidence="8 9" key="1">
    <citation type="submission" date="2015-08" db="EMBL/GenBank/DDBJ databases">
        <title>Complete genome sequence of Sulfurifustis variabilis.</title>
        <authorList>
            <person name="Miura A."/>
            <person name="Kojima H."/>
            <person name="Fukui M."/>
        </authorList>
    </citation>
    <scope>NUCLEOTIDE SEQUENCE [LARGE SCALE GENOMIC DNA]</scope>
    <source>
        <strain evidence="9">skN76</strain>
    </source>
</reference>
<feature type="domain" description="RNA polymerase sigma factor 70 region 4 type 2" evidence="7">
    <location>
        <begin position="148"/>
        <end position="198"/>
    </location>
</feature>